<accession>A0AAD9P7M2</accession>
<proteinExistence type="predicted"/>
<name>A0AAD9P7M2_RIDPI</name>
<evidence type="ECO:0000313" key="2">
    <source>
        <dbReference type="EMBL" id="KAK2189658.1"/>
    </source>
</evidence>
<dbReference type="EMBL" id="JAODUO010000100">
    <property type="protein sequence ID" value="KAK2189658.1"/>
    <property type="molecule type" value="Genomic_DNA"/>
</dbReference>
<gene>
    <name evidence="2" type="ORF">NP493_100g02030</name>
</gene>
<dbReference type="Proteomes" id="UP001209878">
    <property type="component" value="Unassembled WGS sequence"/>
</dbReference>
<sequence>MVCEGGFVELLVYFSLFVLSTSFLCSSSRDFSSLPVSPFYSAPQFVHGIWYTSSPCSTSSTFSFRCTSRHLRVVWGRMTVATPYFFITRCTLSETPSTYGKTT</sequence>
<organism evidence="2 3">
    <name type="scientific">Ridgeia piscesae</name>
    <name type="common">Tubeworm</name>
    <dbReference type="NCBI Taxonomy" id="27915"/>
    <lineage>
        <taxon>Eukaryota</taxon>
        <taxon>Metazoa</taxon>
        <taxon>Spiralia</taxon>
        <taxon>Lophotrochozoa</taxon>
        <taxon>Annelida</taxon>
        <taxon>Polychaeta</taxon>
        <taxon>Sedentaria</taxon>
        <taxon>Canalipalpata</taxon>
        <taxon>Sabellida</taxon>
        <taxon>Siboglinidae</taxon>
        <taxon>Ridgeia</taxon>
    </lineage>
</organism>
<feature type="signal peptide" evidence="1">
    <location>
        <begin position="1"/>
        <end position="22"/>
    </location>
</feature>
<reference evidence="2" key="1">
    <citation type="journal article" date="2023" name="Mol. Biol. Evol.">
        <title>Third-Generation Sequencing Reveals the Adaptive Role of the Epigenome in Three Deep-Sea Polychaetes.</title>
        <authorList>
            <person name="Perez M."/>
            <person name="Aroh O."/>
            <person name="Sun Y."/>
            <person name="Lan Y."/>
            <person name="Juniper S.K."/>
            <person name="Young C.R."/>
            <person name="Angers B."/>
            <person name="Qian P.Y."/>
        </authorList>
    </citation>
    <scope>NUCLEOTIDE SEQUENCE</scope>
    <source>
        <strain evidence="2">R07B-5</strain>
    </source>
</reference>
<dbReference type="AlphaFoldDB" id="A0AAD9P7M2"/>
<evidence type="ECO:0000256" key="1">
    <source>
        <dbReference type="SAM" id="SignalP"/>
    </source>
</evidence>
<keyword evidence="3" id="KW-1185">Reference proteome</keyword>
<protein>
    <recommendedName>
        <fullName evidence="4">Secreted protein</fullName>
    </recommendedName>
</protein>
<comment type="caution">
    <text evidence="2">The sequence shown here is derived from an EMBL/GenBank/DDBJ whole genome shotgun (WGS) entry which is preliminary data.</text>
</comment>
<evidence type="ECO:0000313" key="3">
    <source>
        <dbReference type="Proteomes" id="UP001209878"/>
    </source>
</evidence>
<evidence type="ECO:0008006" key="4">
    <source>
        <dbReference type="Google" id="ProtNLM"/>
    </source>
</evidence>
<feature type="chain" id="PRO_5042124107" description="Secreted protein" evidence="1">
    <location>
        <begin position="23"/>
        <end position="103"/>
    </location>
</feature>
<keyword evidence="1" id="KW-0732">Signal</keyword>